<keyword evidence="1" id="KW-0472">Membrane</keyword>
<evidence type="ECO:0000313" key="2">
    <source>
        <dbReference type="EMBL" id="KAH8101293.1"/>
    </source>
</evidence>
<dbReference type="GO" id="GO:0005794">
    <property type="term" value="C:Golgi apparatus"/>
    <property type="evidence" value="ECO:0007669"/>
    <property type="project" value="TreeGrafter"/>
</dbReference>
<comment type="caution">
    <text evidence="2">The sequence shown here is derived from an EMBL/GenBank/DDBJ whole genome shotgun (WGS) entry which is preliminary data.</text>
</comment>
<dbReference type="Proteomes" id="UP000813824">
    <property type="component" value="Unassembled WGS sequence"/>
</dbReference>
<dbReference type="InterPro" id="IPR040410">
    <property type="entry name" value="UPF0658_Golgi"/>
</dbReference>
<dbReference type="AlphaFoldDB" id="A0A8K0URX6"/>
<feature type="transmembrane region" description="Helical" evidence="1">
    <location>
        <begin position="192"/>
        <end position="211"/>
    </location>
</feature>
<feature type="transmembrane region" description="Helical" evidence="1">
    <location>
        <begin position="360"/>
        <end position="380"/>
    </location>
</feature>
<gene>
    <name evidence="2" type="ORF">BXZ70DRAFT_121848</name>
</gene>
<feature type="transmembrane region" description="Helical" evidence="1">
    <location>
        <begin position="420"/>
        <end position="446"/>
    </location>
</feature>
<keyword evidence="1" id="KW-1133">Transmembrane helix</keyword>
<feature type="transmembrane region" description="Helical" evidence="1">
    <location>
        <begin position="314"/>
        <end position="339"/>
    </location>
</feature>
<dbReference type="PANTHER" id="PTHR34391:SF2">
    <property type="entry name" value="TRP C-TERMINAL DOMAIN-CONTAINING PROTEIN"/>
    <property type="match status" value="1"/>
</dbReference>
<feature type="transmembrane region" description="Helical" evidence="1">
    <location>
        <begin position="14"/>
        <end position="37"/>
    </location>
</feature>
<reference evidence="2" key="1">
    <citation type="journal article" date="2021" name="New Phytol.">
        <title>Evolutionary innovations through gain and loss of genes in the ectomycorrhizal Boletales.</title>
        <authorList>
            <person name="Wu G."/>
            <person name="Miyauchi S."/>
            <person name="Morin E."/>
            <person name="Kuo A."/>
            <person name="Drula E."/>
            <person name="Varga T."/>
            <person name="Kohler A."/>
            <person name="Feng B."/>
            <person name="Cao Y."/>
            <person name="Lipzen A."/>
            <person name="Daum C."/>
            <person name="Hundley H."/>
            <person name="Pangilinan J."/>
            <person name="Johnson J."/>
            <person name="Barry K."/>
            <person name="LaButti K."/>
            <person name="Ng V."/>
            <person name="Ahrendt S."/>
            <person name="Min B."/>
            <person name="Choi I.G."/>
            <person name="Park H."/>
            <person name="Plett J.M."/>
            <person name="Magnuson J."/>
            <person name="Spatafora J.W."/>
            <person name="Nagy L.G."/>
            <person name="Henrissat B."/>
            <person name="Grigoriev I.V."/>
            <person name="Yang Z.L."/>
            <person name="Xu J."/>
            <person name="Martin F.M."/>
        </authorList>
    </citation>
    <scope>NUCLEOTIDE SEQUENCE</scope>
    <source>
        <strain evidence="2">KKN 215</strain>
    </source>
</reference>
<name>A0A8K0URX6_9AGAR</name>
<sequence>MGISRTLWRPVHSAYLRIVISKLSLTFFAFSTLYCIAQGVIQSFLINTDLGASNFVDAVLQEAQVPHVNVPWHTKHGNRTVLKICSDIPETTSYETCTTVYDSEHQEINNNWTTPVGFRRADVSYQPGISLLTIPAGSANAGTTMQAFRNSTGAITGVAMNTPDGSSFLSEQCTRVLLYPHQVLRTSKREEIILLVGQFWFFGISITALVFDSIPHLLALLCMRVLETIWSSYTVWRTLDLRQRFQILLVDEGSPCQSDLFPRYFRTRLSFQIPDLILNFTGLICIIVLGWHLIKAFNNQTFKRVGPPESVVRVYRFFLAHAVALHLSLFLMTAAMGLWADQLHTGPIANISTHTKIYNALFIFTVITLAPWCYMGSFAVRREMKLLMILFFSICFIYIACWSIMFYSQVYRWTWMQWPFFASMAIASFIVLIASGAFAVMCMLNFDKGLAHYLHVESVLAESDFQPEMFSNTAVNDVENNPWINGPIRSLSQRSNKPDVSVDIDLQAPVRSLSLKKDESWDFADTKRPAIFVVELSSNENFKAMSP</sequence>
<feature type="transmembrane region" description="Helical" evidence="1">
    <location>
        <begin position="386"/>
        <end position="408"/>
    </location>
</feature>
<evidence type="ECO:0000256" key="1">
    <source>
        <dbReference type="SAM" id="Phobius"/>
    </source>
</evidence>
<dbReference type="OrthoDB" id="3263941at2759"/>
<protein>
    <submittedName>
        <fullName evidence="2">Uncharacterized protein</fullName>
    </submittedName>
</protein>
<accession>A0A8K0URX6</accession>
<keyword evidence="1" id="KW-0812">Transmembrane</keyword>
<dbReference type="EMBL" id="JAEVFJ010000013">
    <property type="protein sequence ID" value="KAH8101293.1"/>
    <property type="molecule type" value="Genomic_DNA"/>
</dbReference>
<organism evidence="2 3">
    <name type="scientific">Cristinia sonorae</name>
    <dbReference type="NCBI Taxonomy" id="1940300"/>
    <lineage>
        <taxon>Eukaryota</taxon>
        <taxon>Fungi</taxon>
        <taxon>Dikarya</taxon>
        <taxon>Basidiomycota</taxon>
        <taxon>Agaricomycotina</taxon>
        <taxon>Agaricomycetes</taxon>
        <taxon>Agaricomycetidae</taxon>
        <taxon>Agaricales</taxon>
        <taxon>Pleurotineae</taxon>
        <taxon>Stephanosporaceae</taxon>
        <taxon>Cristinia</taxon>
    </lineage>
</organism>
<proteinExistence type="predicted"/>
<feature type="transmembrane region" description="Helical" evidence="1">
    <location>
        <begin position="276"/>
        <end position="294"/>
    </location>
</feature>
<evidence type="ECO:0000313" key="3">
    <source>
        <dbReference type="Proteomes" id="UP000813824"/>
    </source>
</evidence>
<dbReference type="PANTHER" id="PTHR34391">
    <property type="entry name" value="UPF0658 GOLGI APPARATUS MEMBRANE PROTEIN C1952.10C-RELATED"/>
    <property type="match status" value="1"/>
</dbReference>
<keyword evidence="3" id="KW-1185">Reference proteome</keyword>